<evidence type="ECO:0000256" key="4">
    <source>
        <dbReference type="ARBA" id="ARBA00022989"/>
    </source>
</evidence>
<evidence type="ECO:0000256" key="1">
    <source>
        <dbReference type="ARBA" id="ARBA00004651"/>
    </source>
</evidence>
<feature type="domain" description="Major facilitator superfamily (MFS) profile" evidence="7">
    <location>
        <begin position="250"/>
        <end position="449"/>
    </location>
</feature>
<reference evidence="8 9" key="1">
    <citation type="submission" date="2023-08" db="EMBL/GenBank/DDBJ databases">
        <title>Nocardioides seae sp. nov., a bacterium isolated from a soil.</title>
        <authorList>
            <person name="Wang X."/>
        </authorList>
    </citation>
    <scope>NUCLEOTIDE SEQUENCE [LARGE SCALE GENOMIC DNA]</scope>
    <source>
        <strain evidence="8 9">YZH12</strain>
    </source>
</reference>
<feature type="transmembrane region" description="Helical" evidence="6">
    <location>
        <begin position="413"/>
        <end position="430"/>
    </location>
</feature>
<evidence type="ECO:0000313" key="9">
    <source>
        <dbReference type="Proteomes" id="UP001268542"/>
    </source>
</evidence>
<dbReference type="SUPFAM" id="SSF103473">
    <property type="entry name" value="MFS general substrate transporter"/>
    <property type="match status" value="1"/>
</dbReference>
<dbReference type="RefSeq" id="WP_315734607.1">
    <property type="nucleotide sequence ID" value="NZ_JAVYII010000007.1"/>
</dbReference>
<keyword evidence="4 6" id="KW-1133">Transmembrane helix</keyword>
<comment type="subcellular location">
    <subcellularLocation>
        <location evidence="1">Cell membrane</location>
        <topology evidence="1">Multi-pass membrane protein</topology>
    </subcellularLocation>
</comment>
<evidence type="ECO:0000256" key="3">
    <source>
        <dbReference type="ARBA" id="ARBA00022692"/>
    </source>
</evidence>
<dbReference type="Proteomes" id="UP001268542">
    <property type="component" value="Unassembled WGS sequence"/>
</dbReference>
<dbReference type="PANTHER" id="PTHR23513">
    <property type="entry name" value="INTEGRAL MEMBRANE EFFLUX PROTEIN-RELATED"/>
    <property type="match status" value="1"/>
</dbReference>
<keyword evidence="2" id="KW-1003">Cell membrane</keyword>
<dbReference type="PANTHER" id="PTHR23513:SF6">
    <property type="entry name" value="MAJOR FACILITATOR SUPERFAMILY ASSOCIATED DOMAIN-CONTAINING PROTEIN"/>
    <property type="match status" value="1"/>
</dbReference>
<evidence type="ECO:0000256" key="5">
    <source>
        <dbReference type="ARBA" id="ARBA00023136"/>
    </source>
</evidence>
<feature type="transmembrane region" description="Helical" evidence="6">
    <location>
        <begin position="12"/>
        <end position="36"/>
    </location>
</feature>
<dbReference type="EMBL" id="JAVYII010000007">
    <property type="protein sequence ID" value="MDT9594653.1"/>
    <property type="molecule type" value="Genomic_DNA"/>
</dbReference>
<dbReference type="InterPro" id="IPR020846">
    <property type="entry name" value="MFS_dom"/>
</dbReference>
<dbReference type="PROSITE" id="PS50850">
    <property type="entry name" value="MFS"/>
    <property type="match status" value="1"/>
</dbReference>
<evidence type="ECO:0000259" key="7">
    <source>
        <dbReference type="PROSITE" id="PS50850"/>
    </source>
</evidence>
<feature type="transmembrane region" description="Helical" evidence="6">
    <location>
        <begin position="42"/>
        <end position="67"/>
    </location>
</feature>
<proteinExistence type="predicted"/>
<evidence type="ECO:0000256" key="6">
    <source>
        <dbReference type="SAM" id="Phobius"/>
    </source>
</evidence>
<evidence type="ECO:0000256" key="2">
    <source>
        <dbReference type="ARBA" id="ARBA00022475"/>
    </source>
</evidence>
<dbReference type="CDD" id="cd06173">
    <property type="entry name" value="MFS_MefA_like"/>
    <property type="match status" value="1"/>
</dbReference>
<protein>
    <submittedName>
        <fullName evidence="8">MFS transporter</fullName>
    </submittedName>
</protein>
<dbReference type="InterPro" id="IPR011701">
    <property type="entry name" value="MFS"/>
</dbReference>
<feature type="transmembrane region" description="Helical" evidence="6">
    <location>
        <begin position="285"/>
        <end position="305"/>
    </location>
</feature>
<feature type="transmembrane region" description="Helical" evidence="6">
    <location>
        <begin position="317"/>
        <end position="333"/>
    </location>
</feature>
<keyword evidence="3 6" id="KW-0812">Transmembrane</keyword>
<dbReference type="Gene3D" id="1.20.1250.20">
    <property type="entry name" value="MFS general substrate transporter like domains"/>
    <property type="match status" value="1"/>
</dbReference>
<feature type="transmembrane region" description="Helical" evidence="6">
    <location>
        <begin position="339"/>
        <end position="360"/>
    </location>
</feature>
<feature type="transmembrane region" description="Helical" evidence="6">
    <location>
        <begin position="381"/>
        <end position="401"/>
    </location>
</feature>
<organism evidence="8 9">
    <name type="scientific">Nocardioides imazamoxiresistens</name>
    <dbReference type="NCBI Taxonomy" id="3231893"/>
    <lineage>
        <taxon>Bacteria</taxon>
        <taxon>Bacillati</taxon>
        <taxon>Actinomycetota</taxon>
        <taxon>Actinomycetes</taxon>
        <taxon>Propionibacteriales</taxon>
        <taxon>Nocardioidaceae</taxon>
        <taxon>Nocardioides</taxon>
    </lineage>
</organism>
<feature type="transmembrane region" description="Helical" evidence="6">
    <location>
        <begin position="115"/>
        <end position="137"/>
    </location>
</feature>
<comment type="caution">
    <text evidence="8">The sequence shown here is derived from an EMBL/GenBank/DDBJ whole genome shotgun (WGS) entry which is preliminary data.</text>
</comment>
<evidence type="ECO:0000313" key="8">
    <source>
        <dbReference type="EMBL" id="MDT9594653.1"/>
    </source>
</evidence>
<gene>
    <name evidence="8" type="ORF">RDV89_16325</name>
</gene>
<keyword evidence="9" id="KW-1185">Reference proteome</keyword>
<feature type="transmembrane region" description="Helical" evidence="6">
    <location>
        <begin position="253"/>
        <end position="279"/>
    </location>
</feature>
<keyword evidence="5 6" id="KW-0472">Membrane</keyword>
<dbReference type="InterPro" id="IPR036259">
    <property type="entry name" value="MFS_trans_sf"/>
</dbReference>
<sequence length="449" mass="46590">MNRAPLGSRYRRLLGSAVAANLGDGLVLVAVMWLASSLTRDPLLITLLGLASRLPWLVLSLPAGVLVDRVDRRLLVGTMDLVRCAAVAALGVLVWTQQDALPTPAELAGGAPTPASAPLLLAGLGVVTLVLGCAEVVRDNAAQTLMPSLVERDQLERANSRLWGAETTMNSFVGPPLGGVLVAVALAVPFLTHAGLLAVSAVLVLGIGGAARRGARAAPDAQDRRPRPARAGWRAELAEGFGWLWRHRLLRTLALLLGVMNMLSSAAFVVVVLFVQEILGILDGWAFGLVTTGAAAGAVAGSLVGDRIVARLSAGRALAAAVLVMGLGLLVVATTSSPVVFWLAEVVTGLAVVVWNVVTVSMRQRLIPDALLGRVNSVYRFFGWGMMSAGALLGGGLVALGEPLLGREAALRAPVLLAALGYLVLLPVAWRHLHPERVAAAESAAAGAR</sequence>
<feature type="transmembrane region" description="Helical" evidence="6">
    <location>
        <begin position="194"/>
        <end position="215"/>
    </location>
</feature>
<feature type="transmembrane region" description="Helical" evidence="6">
    <location>
        <begin position="169"/>
        <end position="188"/>
    </location>
</feature>
<dbReference type="Pfam" id="PF07690">
    <property type="entry name" value="MFS_1"/>
    <property type="match status" value="1"/>
</dbReference>
<name>A0ABU3PZF8_9ACTN</name>
<feature type="transmembrane region" description="Helical" evidence="6">
    <location>
        <begin position="74"/>
        <end position="95"/>
    </location>
</feature>
<accession>A0ABU3PZF8</accession>